<dbReference type="Proteomes" id="UP001153269">
    <property type="component" value="Unassembled WGS sequence"/>
</dbReference>
<dbReference type="EMBL" id="CADEAL010000630">
    <property type="protein sequence ID" value="CAB1423041.1"/>
    <property type="molecule type" value="Genomic_DNA"/>
</dbReference>
<name>A0A9N7U2Y1_PLEPL</name>
<reference evidence="1" key="1">
    <citation type="submission" date="2020-03" db="EMBL/GenBank/DDBJ databases">
        <authorList>
            <person name="Weist P."/>
        </authorList>
    </citation>
    <scope>NUCLEOTIDE SEQUENCE</scope>
</reference>
<protein>
    <submittedName>
        <fullName evidence="1">Uncharacterized protein</fullName>
    </submittedName>
</protein>
<keyword evidence="2" id="KW-1185">Reference proteome</keyword>
<evidence type="ECO:0000313" key="1">
    <source>
        <dbReference type="EMBL" id="CAB1423041.1"/>
    </source>
</evidence>
<dbReference type="AlphaFoldDB" id="A0A9N7U2Y1"/>
<organism evidence="1 2">
    <name type="scientific">Pleuronectes platessa</name>
    <name type="common">European plaice</name>
    <dbReference type="NCBI Taxonomy" id="8262"/>
    <lineage>
        <taxon>Eukaryota</taxon>
        <taxon>Metazoa</taxon>
        <taxon>Chordata</taxon>
        <taxon>Craniata</taxon>
        <taxon>Vertebrata</taxon>
        <taxon>Euteleostomi</taxon>
        <taxon>Actinopterygii</taxon>
        <taxon>Neopterygii</taxon>
        <taxon>Teleostei</taxon>
        <taxon>Neoteleostei</taxon>
        <taxon>Acanthomorphata</taxon>
        <taxon>Carangaria</taxon>
        <taxon>Pleuronectiformes</taxon>
        <taxon>Pleuronectoidei</taxon>
        <taxon>Pleuronectidae</taxon>
        <taxon>Pleuronectes</taxon>
    </lineage>
</organism>
<proteinExistence type="predicted"/>
<comment type="caution">
    <text evidence="1">The sequence shown here is derived from an EMBL/GenBank/DDBJ whole genome shotgun (WGS) entry which is preliminary data.</text>
</comment>
<sequence>MRRSQHSNTTQCLYSTTASTRADLPILTDSHYTLGLHGDLKKNELFTEDTEEDVNLERPFCCSTWVPPPPNPSWLCSIFPVVVNVSDPNIILLRSSNKQTACSSPLVLHRRSRAGEDPFISTEKEAANLVKSPGRSLSLATRFSSPMRILRRPRPDGIFSPSSEYWVHPGVSFLPCETSNGRRPGGIVTRCLNHLRPT</sequence>
<gene>
    <name evidence="1" type="ORF">PLEPLA_LOCUS10959</name>
</gene>
<accession>A0A9N7U2Y1</accession>
<evidence type="ECO:0000313" key="2">
    <source>
        <dbReference type="Proteomes" id="UP001153269"/>
    </source>
</evidence>